<gene>
    <name evidence="1" type="ORF">HMPREF9432_01439</name>
</gene>
<organism evidence="1 2">
    <name type="scientific">Selenomonas noxia F0398</name>
    <dbReference type="NCBI Taxonomy" id="702437"/>
    <lineage>
        <taxon>Bacteria</taxon>
        <taxon>Bacillati</taxon>
        <taxon>Bacillota</taxon>
        <taxon>Negativicutes</taxon>
        <taxon>Selenomonadales</taxon>
        <taxon>Selenomonadaceae</taxon>
        <taxon>Selenomonas</taxon>
    </lineage>
</organism>
<keyword evidence="2" id="KW-1185">Reference proteome</keyword>
<evidence type="ECO:0000313" key="2">
    <source>
        <dbReference type="Proteomes" id="UP000003175"/>
    </source>
</evidence>
<name>A0ABN0DPL0_9FIRM</name>
<evidence type="ECO:0000313" key="1">
    <source>
        <dbReference type="EMBL" id="EHG24589.1"/>
    </source>
</evidence>
<dbReference type="RefSeq" id="WP_006696687.1">
    <property type="nucleotide sequence ID" value="NZ_JH376859.1"/>
</dbReference>
<dbReference type="Proteomes" id="UP000003175">
    <property type="component" value="Unassembled WGS sequence"/>
</dbReference>
<sequence length="152" mass="17434">MGIRKGAGENFESYKKISFIIPNEWGQYLYRILSPIKDIVDGTWEVYGTWEVVDLQAWQDINGEIVDLFDSDYFSNQDFFSLLESDMYYIVSGIFSLKSSIENKKDNLNTPYLEVIVTDSVYVDISSVDDKIISALYTNAVNQGFENIEMDG</sequence>
<dbReference type="Pfam" id="PF10903">
    <property type="entry name" value="DUF2691"/>
    <property type="match status" value="1"/>
</dbReference>
<accession>A0ABN0DPL0</accession>
<proteinExistence type="predicted"/>
<comment type="caution">
    <text evidence="1">The sequence shown here is derived from an EMBL/GenBank/DDBJ whole genome shotgun (WGS) entry which is preliminary data.</text>
</comment>
<dbReference type="EMBL" id="ADGH01000012">
    <property type="protein sequence ID" value="EHG24589.1"/>
    <property type="molecule type" value="Genomic_DNA"/>
</dbReference>
<protein>
    <submittedName>
        <fullName evidence="1">Uncharacterized protein</fullName>
    </submittedName>
</protein>
<reference evidence="1 2" key="1">
    <citation type="submission" date="2011-08" db="EMBL/GenBank/DDBJ databases">
        <title>The Genome Sequence of Selenomonas noxia F0398.</title>
        <authorList>
            <consortium name="The Broad Institute Genome Sequencing Platform"/>
            <person name="Earl A."/>
            <person name="Ward D."/>
            <person name="Feldgarden M."/>
            <person name="Gevers D."/>
            <person name="Izard J."/>
            <person name="Ganesan A."/>
            <person name="Blanton J.M."/>
            <person name="Baranova O.V."/>
            <person name="Tanner A.C."/>
            <person name="Dewhirst F.E."/>
            <person name="Young S.K."/>
            <person name="Zeng Q."/>
            <person name="Gargeya S."/>
            <person name="Fitzgerald M."/>
            <person name="Haas B."/>
            <person name="Abouelleil A."/>
            <person name="Alvarado L."/>
            <person name="Arachchi H.M."/>
            <person name="Berlin A."/>
            <person name="Brown A."/>
            <person name="Chapman S.B."/>
            <person name="Chen Z."/>
            <person name="Dunbar C."/>
            <person name="Freedman E."/>
            <person name="Gearin G."/>
            <person name="Gellesch M."/>
            <person name="Goldberg J."/>
            <person name="Griggs A."/>
            <person name="Gujja S."/>
            <person name="Heiman D."/>
            <person name="Howarth C."/>
            <person name="Larson L."/>
            <person name="Lui A."/>
            <person name="MacDonald P.J.P."/>
            <person name="Montmayeur A."/>
            <person name="Murphy C."/>
            <person name="Neiman D."/>
            <person name="Pearson M."/>
            <person name="Priest M."/>
            <person name="Roberts A."/>
            <person name="Saif S."/>
            <person name="Shea T."/>
            <person name="Shenoy N."/>
            <person name="Sisk P."/>
            <person name="Stolte C."/>
            <person name="Sykes S."/>
            <person name="Wortman J."/>
            <person name="Nusbaum C."/>
            <person name="Birren B."/>
        </authorList>
    </citation>
    <scope>NUCLEOTIDE SEQUENCE [LARGE SCALE GENOMIC DNA]</scope>
    <source>
        <strain evidence="1 2">F0398</strain>
    </source>
</reference>
<dbReference type="InterPro" id="IPR020216">
    <property type="entry name" value="Uncharacterised_YncE"/>
</dbReference>